<sequence length="363" mass="41266">MFSPAHSTISLGKFGSFQADDIIGKPFGLSYEVVGKRELRVIHEMQHQDDAAYDSDANNKDIVQDGSSQQLSYTEIEKMKRDGLEGKIDAEASQRNNQSFEKKTEYSKAKYLKRKRQKFSKVFTPIRPTLHAVCDHFFTKTPSKIMQIRLDTLSQLLTFGNVFAGTRMLVVDEAQGMLVSAVLDRMGGHGQMLAIHHGDNHNFDVMRYLNFPRHYTEPLRTISWEQIYATGEEKDEEEEGDALTEWQRKSMDRRRIRRERISEARDMLAAGNFDGLLVATQMCPISVLDRLLPHVAGSRPVVFYGPCKELLVDLTAHMRRSPDCLNVQLTESWLREHQVLSGRTHPLMNMSSGGGFLVAATKV</sequence>
<keyword evidence="8" id="KW-1185">Reference proteome</keyword>
<evidence type="ECO:0000256" key="2">
    <source>
        <dbReference type="ARBA" id="ARBA00008320"/>
    </source>
</evidence>
<dbReference type="AlphaFoldDB" id="A0A4P9YRE1"/>
<dbReference type="GO" id="GO:0030488">
    <property type="term" value="P:tRNA methylation"/>
    <property type="evidence" value="ECO:0007669"/>
    <property type="project" value="InterPro"/>
</dbReference>
<evidence type="ECO:0000313" key="7">
    <source>
        <dbReference type="EMBL" id="RKP22416.1"/>
    </source>
</evidence>
<gene>
    <name evidence="7" type="ORF">SYNPS1DRAFT_20104</name>
</gene>
<accession>A0A4P9YRE1</accession>
<dbReference type="PANTHER" id="PTHR12945:SF0">
    <property type="entry name" value="TRNA (ADENINE(58)-N(1))-METHYLTRANSFERASE NON-CATALYTIC SUBUNIT TRM6"/>
    <property type="match status" value="1"/>
</dbReference>
<evidence type="ECO:0000313" key="8">
    <source>
        <dbReference type="Proteomes" id="UP000278143"/>
    </source>
</evidence>
<proteinExistence type="inferred from homology"/>
<evidence type="ECO:0000256" key="4">
    <source>
        <dbReference type="ARBA" id="ARBA00022694"/>
    </source>
</evidence>
<keyword evidence="4" id="KW-0819">tRNA processing</keyword>
<evidence type="ECO:0000256" key="6">
    <source>
        <dbReference type="ARBA" id="ARBA00032319"/>
    </source>
</evidence>
<dbReference type="GO" id="GO:0005634">
    <property type="term" value="C:nucleus"/>
    <property type="evidence" value="ECO:0007669"/>
    <property type="project" value="UniProtKB-SubCell"/>
</dbReference>
<dbReference type="EMBL" id="KZ992134">
    <property type="protein sequence ID" value="RKP22416.1"/>
    <property type="molecule type" value="Genomic_DNA"/>
</dbReference>
<keyword evidence="5" id="KW-0539">Nucleus</keyword>
<protein>
    <recommendedName>
        <fullName evidence="3">tRNA (adenine(58)-N(1))-methyltransferase non-catalytic subunit TRM6</fullName>
    </recommendedName>
    <alternativeName>
        <fullName evidence="6">tRNA(m1A58)-methyltransferase subunit TRM6</fullName>
    </alternativeName>
</protein>
<feature type="non-terminal residue" evidence="7">
    <location>
        <position position="363"/>
    </location>
</feature>
<dbReference type="GO" id="GO:0031515">
    <property type="term" value="C:tRNA (m1A) methyltransferase complex"/>
    <property type="evidence" value="ECO:0007669"/>
    <property type="project" value="InterPro"/>
</dbReference>
<dbReference type="PANTHER" id="PTHR12945">
    <property type="entry name" value="TRANSLATION INITIATION FACTOR EIF3-RELATED"/>
    <property type="match status" value="1"/>
</dbReference>
<name>A0A4P9YRE1_9FUNG</name>
<evidence type="ECO:0000256" key="1">
    <source>
        <dbReference type="ARBA" id="ARBA00004123"/>
    </source>
</evidence>
<comment type="subcellular location">
    <subcellularLocation>
        <location evidence="1">Nucleus</location>
    </subcellularLocation>
</comment>
<reference evidence="8" key="1">
    <citation type="journal article" date="2018" name="Nat. Microbiol.">
        <title>Leveraging single-cell genomics to expand the fungal tree of life.</title>
        <authorList>
            <person name="Ahrendt S.R."/>
            <person name="Quandt C.A."/>
            <person name="Ciobanu D."/>
            <person name="Clum A."/>
            <person name="Salamov A."/>
            <person name="Andreopoulos B."/>
            <person name="Cheng J.F."/>
            <person name="Woyke T."/>
            <person name="Pelin A."/>
            <person name="Henrissat B."/>
            <person name="Reynolds N.K."/>
            <person name="Benny G.L."/>
            <person name="Smith M.E."/>
            <person name="James T.Y."/>
            <person name="Grigoriev I.V."/>
        </authorList>
    </citation>
    <scope>NUCLEOTIDE SEQUENCE [LARGE SCALE GENOMIC DNA]</scope>
    <source>
        <strain evidence="8">Benny S71-1</strain>
    </source>
</reference>
<evidence type="ECO:0000256" key="3">
    <source>
        <dbReference type="ARBA" id="ARBA00021704"/>
    </source>
</evidence>
<comment type="similarity">
    <text evidence="2">Belongs to the TRM6/GCD10 family.</text>
</comment>
<dbReference type="Pfam" id="PF04189">
    <property type="entry name" value="Gcd10p"/>
    <property type="match status" value="1"/>
</dbReference>
<organism evidence="7 8">
    <name type="scientific">Syncephalis pseudoplumigaleata</name>
    <dbReference type="NCBI Taxonomy" id="1712513"/>
    <lineage>
        <taxon>Eukaryota</taxon>
        <taxon>Fungi</taxon>
        <taxon>Fungi incertae sedis</taxon>
        <taxon>Zoopagomycota</taxon>
        <taxon>Zoopagomycotina</taxon>
        <taxon>Zoopagomycetes</taxon>
        <taxon>Zoopagales</taxon>
        <taxon>Piptocephalidaceae</taxon>
        <taxon>Syncephalis</taxon>
    </lineage>
</organism>
<dbReference type="InterPro" id="IPR017423">
    <property type="entry name" value="TRM6"/>
</dbReference>
<dbReference type="Proteomes" id="UP000278143">
    <property type="component" value="Unassembled WGS sequence"/>
</dbReference>
<dbReference type="OrthoDB" id="10254665at2759"/>
<evidence type="ECO:0000256" key="5">
    <source>
        <dbReference type="ARBA" id="ARBA00023242"/>
    </source>
</evidence>